<reference evidence="1" key="1">
    <citation type="submission" date="2023-07" db="EMBL/GenBank/DDBJ databases">
        <title>Sorghum-associated microbial communities from plants grown in Nebraska, USA.</title>
        <authorList>
            <person name="Schachtman D."/>
        </authorList>
    </citation>
    <scope>NUCLEOTIDE SEQUENCE</scope>
    <source>
        <strain evidence="1">BE56</strain>
    </source>
</reference>
<sequence>MTPPVFWGYRRMTQCRHVHWIKAKVGVNAPFWTTSETLHDR</sequence>
<evidence type="ECO:0000313" key="1">
    <source>
        <dbReference type="EMBL" id="MDR6710963.1"/>
    </source>
</evidence>
<gene>
    <name evidence="1" type="ORF">J2W83_000553</name>
</gene>
<proteinExistence type="predicted"/>
<dbReference type="Proteomes" id="UP001259587">
    <property type="component" value="Unassembled WGS sequence"/>
</dbReference>
<organism evidence="1 2">
    <name type="scientific">Pseudomonas hunanensis</name>
    <dbReference type="NCBI Taxonomy" id="1247546"/>
    <lineage>
        <taxon>Bacteria</taxon>
        <taxon>Pseudomonadati</taxon>
        <taxon>Pseudomonadota</taxon>
        <taxon>Gammaproteobacteria</taxon>
        <taxon>Pseudomonadales</taxon>
        <taxon>Pseudomonadaceae</taxon>
        <taxon>Pseudomonas</taxon>
    </lineage>
</organism>
<evidence type="ECO:0000313" key="2">
    <source>
        <dbReference type="Proteomes" id="UP001259587"/>
    </source>
</evidence>
<dbReference type="EMBL" id="JAVDTH010000002">
    <property type="protein sequence ID" value="MDR6710963.1"/>
    <property type="molecule type" value="Genomic_DNA"/>
</dbReference>
<keyword evidence="2" id="KW-1185">Reference proteome</keyword>
<comment type="caution">
    <text evidence="1">The sequence shown here is derived from an EMBL/GenBank/DDBJ whole genome shotgun (WGS) entry which is preliminary data.</text>
</comment>
<protein>
    <submittedName>
        <fullName evidence="1">Uncharacterized protein</fullName>
    </submittedName>
</protein>
<name>A0ACC6JXP2_9PSED</name>
<accession>A0ACC6JXP2</accession>